<dbReference type="InterPro" id="IPR007811">
    <property type="entry name" value="RPC4"/>
</dbReference>
<dbReference type="GO" id="GO:0005666">
    <property type="term" value="C:RNA polymerase III complex"/>
    <property type="evidence" value="ECO:0007669"/>
    <property type="project" value="InterPro"/>
</dbReference>
<reference evidence="2 3" key="1">
    <citation type="journal article" date="2014" name="Nat. Genet.">
        <title>Whole-genome sequence of a flatfish provides insights into ZW sex chromosome evolution and adaptation to a benthic lifestyle.</title>
        <authorList>
            <person name="Chen S."/>
            <person name="Zhang G."/>
            <person name="Shao C."/>
            <person name="Huang Q."/>
            <person name="Liu G."/>
            <person name="Zhang P."/>
            <person name="Song W."/>
            <person name="An N."/>
            <person name="Chalopin D."/>
            <person name="Volff J.N."/>
            <person name="Hong Y."/>
            <person name="Li Q."/>
            <person name="Sha Z."/>
            <person name="Zhou H."/>
            <person name="Xie M."/>
            <person name="Yu Q."/>
            <person name="Liu Y."/>
            <person name="Xiang H."/>
            <person name="Wang N."/>
            <person name="Wu K."/>
            <person name="Yang C."/>
            <person name="Zhou Q."/>
            <person name="Liao X."/>
            <person name="Yang L."/>
            <person name="Hu Q."/>
            <person name="Zhang J."/>
            <person name="Meng L."/>
            <person name="Jin L."/>
            <person name="Tian Y."/>
            <person name="Lian J."/>
            <person name="Yang J."/>
            <person name="Miao G."/>
            <person name="Liu S."/>
            <person name="Liang Z."/>
            <person name="Yan F."/>
            <person name="Li Y."/>
            <person name="Sun B."/>
            <person name="Zhang H."/>
            <person name="Zhang J."/>
            <person name="Zhu Y."/>
            <person name="Du M."/>
            <person name="Zhao Y."/>
            <person name="Schartl M."/>
            <person name="Tang Q."/>
            <person name="Wang J."/>
        </authorList>
    </citation>
    <scope>NUCLEOTIDE SEQUENCE</scope>
</reference>
<dbReference type="CTD" id="661"/>
<dbReference type="GO" id="GO:0042797">
    <property type="term" value="P:tRNA transcription by RNA polymerase III"/>
    <property type="evidence" value="ECO:0007669"/>
    <property type="project" value="TreeGrafter"/>
</dbReference>
<evidence type="ECO:0000256" key="1">
    <source>
        <dbReference type="SAM" id="MobiDB-lite"/>
    </source>
</evidence>
<dbReference type="PANTHER" id="PTHR13408">
    <property type="entry name" value="DNA-DIRECTED RNA POLYMERASE III"/>
    <property type="match status" value="1"/>
</dbReference>
<feature type="region of interest" description="Disordered" evidence="1">
    <location>
        <begin position="1"/>
        <end position="149"/>
    </location>
</feature>
<organism evidence="2 3">
    <name type="scientific">Cynoglossus semilaevis</name>
    <name type="common">Tongue sole</name>
    <dbReference type="NCBI Taxonomy" id="244447"/>
    <lineage>
        <taxon>Eukaryota</taxon>
        <taxon>Metazoa</taxon>
        <taxon>Chordata</taxon>
        <taxon>Craniata</taxon>
        <taxon>Vertebrata</taxon>
        <taxon>Euteleostomi</taxon>
        <taxon>Actinopterygii</taxon>
        <taxon>Neopterygii</taxon>
        <taxon>Teleostei</taxon>
        <taxon>Neoteleostei</taxon>
        <taxon>Acanthomorphata</taxon>
        <taxon>Carangaria</taxon>
        <taxon>Pleuronectiformes</taxon>
        <taxon>Pleuronectoidei</taxon>
        <taxon>Cynoglossidae</taxon>
        <taxon>Cynoglossinae</taxon>
        <taxon>Cynoglossus</taxon>
    </lineage>
</organism>
<dbReference type="GeneID" id="103397341"/>
<dbReference type="InParanoid" id="A0A3P8VB56"/>
<dbReference type="PANTHER" id="PTHR13408:SF5">
    <property type="entry name" value="DNA-DIRECTED RNA POLYMERASE III SUBUNIT RPC4"/>
    <property type="match status" value="1"/>
</dbReference>
<dbReference type="Pfam" id="PF05132">
    <property type="entry name" value="RNA_pol_Rpc4"/>
    <property type="match status" value="1"/>
</dbReference>
<dbReference type="GeneTree" id="ENSGT00390000013948"/>
<feature type="compositionally biased region" description="Basic and acidic residues" evidence="1">
    <location>
        <begin position="140"/>
        <end position="149"/>
    </location>
</feature>
<evidence type="ECO:0000313" key="3">
    <source>
        <dbReference type="Proteomes" id="UP000265120"/>
    </source>
</evidence>
<sequence>MADPGADQPSGQRVPTPGGSTAGVLMNRRPSSAITPGRLPTMRSRDLTLGGVKKKTFTPNIIGRKTKEETKVEDEYKKQRKDAGRGRGPRERGRGRGRPEVIQSHSIFEQGPAEMMMKKRGGYETEKDAPSVGPSPIINIKKEKRETEEETKEILRNLERDNFVDDPFLKSERRSCPVQLPLAVSGWGFQEEFSEVKIEKMEEECDTLDSTVKVKQEQMEIDTKKTEAAFRPPPLPEPEHLPDLLHRWRLSKGEELFFIQLPDSLPGQPPTKEHKPVKTEVQSQDGQSVLLKTDPQEEENEDNSCNLKDLREGLIGKMLVRKSGRVQLILGQVTLNVSLGTSCSFLQELASVSAEGRSGDLSVLGNVKHKMVCSPDFESLLEARAL</sequence>
<dbReference type="OMA" id="GTWDKTV"/>
<proteinExistence type="predicted"/>
<dbReference type="STRING" id="244447.ENSCSEP00000012563"/>
<reference evidence="2" key="2">
    <citation type="submission" date="2025-08" db="UniProtKB">
        <authorList>
            <consortium name="Ensembl"/>
        </authorList>
    </citation>
    <scope>IDENTIFICATION</scope>
</reference>
<dbReference type="OrthoDB" id="5836119at2759"/>
<name>A0A3P8VB56_CYNSE</name>
<accession>A0A3P8VB56</accession>
<evidence type="ECO:0000313" key="2">
    <source>
        <dbReference type="Ensembl" id="ENSCSEP00000012563.1"/>
    </source>
</evidence>
<protein>
    <submittedName>
        <fullName evidence="2">RNA polymerase III subunit D</fullName>
    </submittedName>
</protein>
<keyword evidence="3" id="KW-1185">Reference proteome</keyword>
<dbReference type="AlphaFoldDB" id="A0A3P8VB56"/>
<dbReference type="RefSeq" id="XP_008333785.1">
    <property type="nucleotide sequence ID" value="XM_008335563.3"/>
</dbReference>
<reference evidence="2" key="3">
    <citation type="submission" date="2025-09" db="UniProtKB">
        <authorList>
            <consortium name="Ensembl"/>
        </authorList>
    </citation>
    <scope>IDENTIFICATION</scope>
</reference>
<feature type="region of interest" description="Disordered" evidence="1">
    <location>
        <begin position="264"/>
        <end position="303"/>
    </location>
</feature>
<dbReference type="GO" id="GO:0003677">
    <property type="term" value="F:DNA binding"/>
    <property type="evidence" value="ECO:0007669"/>
    <property type="project" value="InterPro"/>
</dbReference>
<dbReference type="Proteomes" id="UP000265120">
    <property type="component" value="Chromosome Z"/>
</dbReference>
<feature type="compositionally biased region" description="Basic and acidic residues" evidence="1">
    <location>
        <begin position="65"/>
        <end position="99"/>
    </location>
</feature>
<dbReference type="Ensembl" id="ENSCSET00000012714.1">
    <property type="protein sequence ID" value="ENSCSEP00000012563.1"/>
    <property type="gene ID" value="ENSCSEG00000008123.1"/>
</dbReference>
<dbReference type="KEGG" id="csem:103397341"/>